<protein>
    <submittedName>
        <fullName evidence="11">Iron complex transport system ATP-binding protein</fullName>
    </submittedName>
</protein>
<keyword evidence="2" id="KW-0813">Transport</keyword>
<dbReference type="SMART" id="SM00382">
    <property type="entry name" value="AAA"/>
    <property type="match status" value="1"/>
</dbReference>
<dbReference type="EMBL" id="OBEH01000003">
    <property type="protein sequence ID" value="SNZ00578.1"/>
    <property type="molecule type" value="Genomic_DNA"/>
</dbReference>
<dbReference type="InterPro" id="IPR051535">
    <property type="entry name" value="Siderophore_ABC-ATPase"/>
</dbReference>
<dbReference type="OrthoDB" id="9787851at2"/>
<evidence type="ECO:0000256" key="8">
    <source>
        <dbReference type="ARBA" id="ARBA00023065"/>
    </source>
</evidence>
<keyword evidence="6 11" id="KW-0067">ATP-binding</keyword>
<dbReference type="PANTHER" id="PTHR42771:SF3">
    <property type="entry name" value="PETROBACTIN IMPORT ATP-BINDING PROTEIN YCLP"/>
    <property type="match status" value="1"/>
</dbReference>
<dbReference type="AlphaFoldDB" id="A0A285MTX2"/>
<sequence length="259" mass="29143">MSNLKKHNIIVKDLSIGYKDKTVADNINFCMNSGQLCAIVGVNGVGKSTLLRTLGKLQPKLSGEIAINRKALELHSSFELAKTLSFVLTEQPASKNLTVQELIALGRQPYTNWIGTLTTEDKQQVEESLSSFLLKDLRYNKCHELSDGQLQRVLIARAMAQDTPLILLDEPTTHLDLYHKVQILKLLQQLSHNKQKTIIFTTHEIELAIQLCDTILILDGNENPSGTPIELIEQKHFEHLFPLEMVQFDSKTGSFKVNK</sequence>
<dbReference type="InterPro" id="IPR027417">
    <property type="entry name" value="P-loop_NTPase"/>
</dbReference>
<dbReference type="Proteomes" id="UP000219048">
    <property type="component" value="Unassembled WGS sequence"/>
</dbReference>
<proteinExistence type="predicted"/>
<keyword evidence="3" id="KW-1003">Cell membrane</keyword>
<keyword evidence="5" id="KW-0547">Nucleotide-binding</keyword>
<keyword evidence="9" id="KW-0472">Membrane</keyword>
<evidence type="ECO:0000256" key="5">
    <source>
        <dbReference type="ARBA" id="ARBA00022741"/>
    </source>
</evidence>
<dbReference type="RefSeq" id="WP_097046022.1">
    <property type="nucleotide sequence ID" value="NZ_OBEH01000003.1"/>
</dbReference>
<dbReference type="FunFam" id="3.40.50.300:FF:000134">
    <property type="entry name" value="Iron-enterobactin ABC transporter ATP-binding protein"/>
    <property type="match status" value="1"/>
</dbReference>
<dbReference type="GO" id="GO:0005886">
    <property type="term" value="C:plasma membrane"/>
    <property type="evidence" value="ECO:0007669"/>
    <property type="project" value="UniProtKB-SubCell"/>
</dbReference>
<dbReference type="InterPro" id="IPR003439">
    <property type="entry name" value="ABC_transporter-like_ATP-bd"/>
</dbReference>
<comment type="subcellular location">
    <subcellularLocation>
        <location evidence="1">Cell membrane</location>
        <topology evidence="1">Peripheral membrane protein</topology>
    </subcellularLocation>
</comment>
<evidence type="ECO:0000256" key="9">
    <source>
        <dbReference type="ARBA" id="ARBA00023136"/>
    </source>
</evidence>
<feature type="domain" description="ABC transporter" evidence="10">
    <location>
        <begin position="4"/>
        <end position="245"/>
    </location>
</feature>
<evidence type="ECO:0000256" key="3">
    <source>
        <dbReference type="ARBA" id="ARBA00022475"/>
    </source>
</evidence>
<keyword evidence="7" id="KW-0408">Iron</keyword>
<dbReference type="GO" id="GO:0006826">
    <property type="term" value="P:iron ion transport"/>
    <property type="evidence" value="ECO:0007669"/>
    <property type="project" value="UniProtKB-KW"/>
</dbReference>
<dbReference type="PROSITE" id="PS50893">
    <property type="entry name" value="ABC_TRANSPORTER_2"/>
    <property type="match status" value="1"/>
</dbReference>
<dbReference type="SUPFAM" id="SSF52540">
    <property type="entry name" value="P-loop containing nucleoside triphosphate hydrolases"/>
    <property type="match status" value="1"/>
</dbReference>
<reference evidence="12" key="1">
    <citation type="submission" date="2017-09" db="EMBL/GenBank/DDBJ databases">
        <authorList>
            <person name="Varghese N."/>
            <person name="Submissions S."/>
        </authorList>
    </citation>
    <scope>NUCLEOTIDE SEQUENCE [LARGE SCALE GENOMIC DNA]</scope>
    <source>
        <strain evidence="12">DSM 25885</strain>
    </source>
</reference>
<keyword evidence="4" id="KW-0410">Iron transport</keyword>
<keyword evidence="12" id="KW-1185">Reference proteome</keyword>
<evidence type="ECO:0000256" key="6">
    <source>
        <dbReference type="ARBA" id="ARBA00022840"/>
    </source>
</evidence>
<dbReference type="Pfam" id="PF00005">
    <property type="entry name" value="ABC_tran"/>
    <property type="match status" value="1"/>
</dbReference>
<evidence type="ECO:0000256" key="1">
    <source>
        <dbReference type="ARBA" id="ARBA00004202"/>
    </source>
</evidence>
<accession>A0A285MTX2</accession>
<organism evidence="11 12">
    <name type="scientific">Flagellimonas pacifica</name>
    <dbReference type="NCBI Taxonomy" id="1247520"/>
    <lineage>
        <taxon>Bacteria</taxon>
        <taxon>Pseudomonadati</taxon>
        <taxon>Bacteroidota</taxon>
        <taxon>Flavobacteriia</taxon>
        <taxon>Flavobacteriales</taxon>
        <taxon>Flavobacteriaceae</taxon>
        <taxon>Flagellimonas</taxon>
    </lineage>
</organism>
<dbReference type="CDD" id="cd03214">
    <property type="entry name" value="ABC_Iron-Siderophores_B12_Hemin"/>
    <property type="match status" value="1"/>
</dbReference>
<keyword evidence="8" id="KW-0406">Ion transport</keyword>
<evidence type="ECO:0000256" key="7">
    <source>
        <dbReference type="ARBA" id="ARBA00023004"/>
    </source>
</evidence>
<dbReference type="GO" id="GO:0005524">
    <property type="term" value="F:ATP binding"/>
    <property type="evidence" value="ECO:0007669"/>
    <property type="project" value="UniProtKB-KW"/>
</dbReference>
<name>A0A285MTX2_9FLAO</name>
<evidence type="ECO:0000259" key="10">
    <source>
        <dbReference type="PROSITE" id="PS50893"/>
    </source>
</evidence>
<evidence type="ECO:0000313" key="12">
    <source>
        <dbReference type="Proteomes" id="UP000219048"/>
    </source>
</evidence>
<evidence type="ECO:0000313" key="11">
    <source>
        <dbReference type="EMBL" id="SNZ00578.1"/>
    </source>
</evidence>
<dbReference type="PANTHER" id="PTHR42771">
    <property type="entry name" value="IRON(3+)-HYDROXAMATE IMPORT ATP-BINDING PROTEIN FHUC"/>
    <property type="match status" value="1"/>
</dbReference>
<dbReference type="InterPro" id="IPR003593">
    <property type="entry name" value="AAA+_ATPase"/>
</dbReference>
<dbReference type="Gene3D" id="3.40.50.300">
    <property type="entry name" value="P-loop containing nucleotide triphosphate hydrolases"/>
    <property type="match status" value="1"/>
</dbReference>
<gene>
    <name evidence="11" type="ORF">SAMN06265377_2402</name>
</gene>
<dbReference type="GO" id="GO:0016887">
    <property type="term" value="F:ATP hydrolysis activity"/>
    <property type="evidence" value="ECO:0007669"/>
    <property type="project" value="InterPro"/>
</dbReference>
<evidence type="ECO:0000256" key="4">
    <source>
        <dbReference type="ARBA" id="ARBA00022496"/>
    </source>
</evidence>
<evidence type="ECO:0000256" key="2">
    <source>
        <dbReference type="ARBA" id="ARBA00022448"/>
    </source>
</evidence>